<protein>
    <submittedName>
        <fullName evidence="7">Putative sin3 histone deacetylase corepressor complex component sds3 apis cerana</fullName>
    </submittedName>
</protein>
<feature type="region of interest" description="Disordered" evidence="6">
    <location>
        <begin position="1"/>
        <end position="59"/>
    </location>
</feature>
<dbReference type="GO" id="GO:0005654">
    <property type="term" value="C:nucleoplasm"/>
    <property type="evidence" value="ECO:0007669"/>
    <property type="project" value="UniProtKB-ARBA"/>
</dbReference>
<dbReference type="SMART" id="SM01401">
    <property type="entry name" value="Sds3"/>
    <property type="match status" value="1"/>
</dbReference>
<evidence type="ECO:0000256" key="5">
    <source>
        <dbReference type="ARBA" id="ARBA00023242"/>
    </source>
</evidence>
<keyword evidence="3" id="KW-0805">Transcription regulation</keyword>
<dbReference type="GeneID" id="129788764"/>
<feature type="compositionally biased region" description="Polar residues" evidence="6">
    <location>
        <begin position="1"/>
        <end position="14"/>
    </location>
</feature>
<name>A0A7G3AY71_LUTLO</name>
<evidence type="ECO:0000256" key="3">
    <source>
        <dbReference type="ARBA" id="ARBA00023015"/>
    </source>
</evidence>
<organism evidence="7">
    <name type="scientific">Lutzomyia longipalpis</name>
    <name type="common">Sand fly</name>
    <dbReference type="NCBI Taxonomy" id="7200"/>
    <lineage>
        <taxon>Eukaryota</taxon>
        <taxon>Metazoa</taxon>
        <taxon>Ecdysozoa</taxon>
        <taxon>Arthropoda</taxon>
        <taxon>Hexapoda</taxon>
        <taxon>Insecta</taxon>
        <taxon>Pterygota</taxon>
        <taxon>Neoptera</taxon>
        <taxon>Endopterygota</taxon>
        <taxon>Diptera</taxon>
        <taxon>Nematocera</taxon>
        <taxon>Psychodoidea</taxon>
        <taxon>Psychodidae</taxon>
        <taxon>Lutzomyia</taxon>
        <taxon>Lutzomyia</taxon>
    </lineage>
</organism>
<dbReference type="InterPro" id="IPR013907">
    <property type="entry name" value="Sds3"/>
</dbReference>
<keyword evidence="4" id="KW-0804">Transcription</keyword>
<sequence length="332" mass="38348">MSYQNSPYYSGNTNEDFDCDYDPSFDFMDRENDSEEDTEEASETDLALHQRSQDEPVEIKEQMYQDKLANLKKQLEELKNGSHPELVRRVKKLEYQCKERLRLNEIYRDYLVECVERDYILEKKAAVKEFEEKKSDLKDNLLTDFEDRRKMIESEHNSMELTSDSMDVKPTVTRKLRRRPNEPIPVVEKRRKPTNGQLVLLLDEKDVENDLKLISRGKAMTPMRPPSLPNNGIPTSPASSSSSSIPSIHPPSSPPIVEAKIEDGKLLYERRWFHRGQPVFVEGKDFHRFPATISAIGNDTICVKKLTDAGSKFKINTAHLSQGKVSIKRRAN</sequence>
<dbReference type="RefSeq" id="XP_055681071.1">
    <property type="nucleotide sequence ID" value="XM_055825096.1"/>
</dbReference>
<dbReference type="OrthoDB" id="70376at2759"/>
<feature type="region of interest" description="Disordered" evidence="6">
    <location>
        <begin position="219"/>
        <end position="255"/>
    </location>
</feature>
<dbReference type="EMBL" id="GITU01008451">
    <property type="protein sequence ID" value="MBC1177154.1"/>
    <property type="molecule type" value="Transcribed_RNA"/>
</dbReference>
<evidence type="ECO:0000256" key="2">
    <source>
        <dbReference type="ARBA" id="ARBA00022491"/>
    </source>
</evidence>
<feature type="compositionally biased region" description="Low complexity" evidence="6">
    <location>
        <begin position="233"/>
        <end position="247"/>
    </location>
</feature>
<feature type="compositionally biased region" description="Basic and acidic residues" evidence="6">
    <location>
        <begin position="46"/>
        <end position="59"/>
    </location>
</feature>
<evidence type="ECO:0000256" key="4">
    <source>
        <dbReference type="ARBA" id="ARBA00023163"/>
    </source>
</evidence>
<evidence type="ECO:0000256" key="1">
    <source>
        <dbReference type="ARBA" id="ARBA00004123"/>
    </source>
</evidence>
<dbReference type="PANTHER" id="PTHR21964">
    <property type="entry name" value="BREAST CANCER METASTASIS-SUPPRESSOR 1"/>
    <property type="match status" value="1"/>
</dbReference>
<proteinExistence type="predicted"/>
<evidence type="ECO:0000256" key="6">
    <source>
        <dbReference type="SAM" id="MobiDB-lite"/>
    </source>
</evidence>
<dbReference type="AlphaFoldDB" id="A0A7G3AY71"/>
<keyword evidence="5" id="KW-0539">Nucleus</keyword>
<keyword evidence="2" id="KW-0678">Repressor</keyword>
<accession>A0A7G3AY71</accession>
<dbReference type="VEuPathDB" id="VectorBase:LLONM1_006448"/>
<dbReference type="KEGG" id="lll:129788764"/>
<reference evidence="7" key="1">
    <citation type="journal article" date="2020" name="BMC">
        <title>Leishmania infection induces a limited differential gene expression in the sand fly midgut.</title>
        <authorList>
            <person name="Coutinho-Abreu I.V."/>
            <person name="Serafim T.D."/>
            <person name="Meneses C."/>
            <person name="Kamhawi S."/>
            <person name="Oliveira F."/>
            <person name="Valenzuela J.G."/>
        </authorList>
    </citation>
    <scope>NUCLEOTIDE SEQUENCE</scope>
    <source>
        <strain evidence="7">Jacobina</strain>
        <tissue evidence="7">Midgut</tissue>
    </source>
</reference>
<dbReference type="Pfam" id="PF08598">
    <property type="entry name" value="Sds3"/>
    <property type="match status" value="1"/>
</dbReference>
<feature type="compositionally biased region" description="Acidic residues" evidence="6">
    <location>
        <begin position="32"/>
        <end position="43"/>
    </location>
</feature>
<evidence type="ECO:0000313" key="7">
    <source>
        <dbReference type="EMBL" id="MBC1177154.1"/>
    </source>
</evidence>
<comment type="subcellular location">
    <subcellularLocation>
        <location evidence="1">Nucleus</location>
    </subcellularLocation>
</comment>
<dbReference type="GO" id="GO:0010468">
    <property type="term" value="P:regulation of gene expression"/>
    <property type="evidence" value="ECO:0007669"/>
    <property type="project" value="UniProtKB-ARBA"/>
</dbReference>